<keyword evidence="2" id="KW-1185">Reference proteome</keyword>
<evidence type="ECO:0000313" key="1">
    <source>
        <dbReference type="EMBL" id="PIC35531.1"/>
    </source>
</evidence>
<dbReference type="AlphaFoldDB" id="A0A2G5U834"/>
<protein>
    <submittedName>
        <fullName evidence="1">Uncharacterized protein</fullName>
    </submittedName>
</protein>
<dbReference type="EMBL" id="PDUG01000004">
    <property type="protein sequence ID" value="PIC35531.1"/>
    <property type="molecule type" value="Genomic_DNA"/>
</dbReference>
<proteinExistence type="predicted"/>
<comment type="caution">
    <text evidence="1">The sequence shown here is derived from an EMBL/GenBank/DDBJ whole genome shotgun (WGS) entry which is preliminary data.</text>
</comment>
<sequence>MCSQAPLHTFPNITLYLPFQVLKCSLCGFSFINLSADPSSSSSLLHPHLHNIVLLNFVLSLGNYTNISFSSFPHHKNSVISSASISWRPSGQYSFTSVITLERSPVELSRHVRVREGIFPTTLSASLLSARFLSNHCEIARNRSYTLESEKKKKKKKKKKTPSL</sequence>
<gene>
    <name evidence="1" type="primary">Cnig_chr_IV.g14860</name>
    <name evidence="1" type="ORF">B9Z55_014860</name>
</gene>
<organism evidence="1 2">
    <name type="scientific">Caenorhabditis nigoni</name>
    <dbReference type="NCBI Taxonomy" id="1611254"/>
    <lineage>
        <taxon>Eukaryota</taxon>
        <taxon>Metazoa</taxon>
        <taxon>Ecdysozoa</taxon>
        <taxon>Nematoda</taxon>
        <taxon>Chromadorea</taxon>
        <taxon>Rhabditida</taxon>
        <taxon>Rhabditina</taxon>
        <taxon>Rhabditomorpha</taxon>
        <taxon>Rhabditoidea</taxon>
        <taxon>Rhabditidae</taxon>
        <taxon>Peloderinae</taxon>
        <taxon>Caenorhabditis</taxon>
    </lineage>
</organism>
<name>A0A2G5U834_9PELO</name>
<accession>A0A2G5U834</accession>
<dbReference type="Proteomes" id="UP000230233">
    <property type="component" value="Chromosome IV"/>
</dbReference>
<evidence type="ECO:0000313" key="2">
    <source>
        <dbReference type="Proteomes" id="UP000230233"/>
    </source>
</evidence>
<reference evidence="2" key="1">
    <citation type="submission" date="2017-10" db="EMBL/GenBank/DDBJ databases">
        <title>Rapid genome shrinkage in a self-fertile nematode reveals novel sperm competition proteins.</title>
        <authorList>
            <person name="Yin D."/>
            <person name="Schwarz E.M."/>
            <person name="Thomas C.G."/>
            <person name="Felde R.L."/>
            <person name="Korf I.F."/>
            <person name="Cutter A.D."/>
            <person name="Schartner C.M."/>
            <person name="Ralston E.J."/>
            <person name="Meyer B.J."/>
            <person name="Haag E.S."/>
        </authorList>
    </citation>
    <scope>NUCLEOTIDE SEQUENCE [LARGE SCALE GENOMIC DNA]</scope>
    <source>
        <strain evidence="2">JU1422</strain>
    </source>
</reference>